<protein>
    <recommendedName>
        <fullName evidence="2">GmrSD restriction endonucleases C-terminal domain-containing protein</fullName>
    </recommendedName>
</protein>
<gene>
    <name evidence="3" type="ORF">AUCHE_16_00650</name>
</gene>
<feature type="domain" description="GmrSD restriction endonucleases C-terminal" evidence="2">
    <location>
        <begin position="128"/>
        <end position="215"/>
    </location>
</feature>
<proteinExistence type="predicted"/>
<feature type="transmembrane region" description="Helical" evidence="1">
    <location>
        <begin position="9"/>
        <end position="27"/>
    </location>
</feature>
<comment type="caution">
    <text evidence="3">The sequence shown here is derived from an EMBL/GenBank/DDBJ whole genome shotgun (WGS) entry which is preliminary data.</text>
</comment>
<dbReference type="AlphaFoldDB" id="K6W9Y6"/>
<reference evidence="3 4" key="1">
    <citation type="submission" date="2012-08" db="EMBL/GenBank/DDBJ databases">
        <title>Whole genome shotgun sequence of Austwickia chelonae NBRC 105200.</title>
        <authorList>
            <person name="Yoshida I."/>
            <person name="Hosoyama A."/>
            <person name="Tsuchikane K."/>
            <person name="Katsumata H."/>
            <person name="Ando Y."/>
            <person name="Ohji S."/>
            <person name="Hamada M."/>
            <person name="Tamura T."/>
            <person name="Yamazoe A."/>
            <person name="Yamazaki S."/>
            <person name="Fujita N."/>
        </authorList>
    </citation>
    <scope>NUCLEOTIDE SEQUENCE [LARGE SCALE GENOMIC DNA]</scope>
    <source>
        <strain evidence="3 4">NBRC 105200</strain>
    </source>
</reference>
<dbReference type="Proteomes" id="UP000008495">
    <property type="component" value="Unassembled WGS sequence"/>
</dbReference>
<dbReference type="EMBL" id="BAGZ01000016">
    <property type="protein sequence ID" value="GAB78647.1"/>
    <property type="molecule type" value="Genomic_DNA"/>
</dbReference>
<evidence type="ECO:0000256" key="1">
    <source>
        <dbReference type="SAM" id="Phobius"/>
    </source>
</evidence>
<keyword evidence="1" id="KW-1133">Transmembrane helix</keyword>
<dbReference type="InterPro" id="IPR011089">
    <property type="entry name" value="GmrSD_C"/>
</dbReference>
<keyword evidence="1" id="KW-0472">Membrane</keyword>
<evidence type="ECO:0000313" key="3">
    <source>
        <dbReference type="EMBL" id="GAB78647.1"/>
    </source>
</evidence>
<dbReference type="Pfam" id="PF07510">
    <property type="entry name" value="GmrSD_C"/>
    <property type="match status" value="1"/>
</dbReference>
<evidence type="ECO:0000313" key="4">
    <source>
        <dbReference type="Proteomes" id="UP000008495"/>
    </source>
</evidence>
<name>K6W9Y6_9MICO</name>
<evidence type="ECO:0000259" key="2">
    <source>
        <dbReference type="Pfam" id="PF07510"/>
    </source>
</evidence>
<accession>K6W9Y6</accession>
<dbReference type="Gene3D" id="1.10.30.50">
    <property type="match status" value="1"/>
</dbReference>
<dbReference type="PANTHER" id="PTHR24094:SF15">
    <property type="entry name" value="AMP-DEPENDENT SYNTHETASE_LIGASE DOMAIN-CONTAINING PROTEIN-RELATED"/>
    <property type="match status" value="1"/>
</dbReference>
<dbReference type="STRING" id="100225.SAMN05421595_2300"/>
<organism evidence="3 4">
    <name type="scientific">Austwickia chelonae NBRC 105200</name>
    <dbReference type="NCBI Taxonomy" id="1184607"/>
    <lineage>
        <taxon>Bacteria</taxon>
        <taxon>Bacillati</taxon>
        <taxon>Actinomycetota</taxon>
        <taxon>Actinomycetes</taxon>
        <taxon>Micrococcales</taxon>
        <taxon>Dermatophilaceae</taxon>
        <taxon>Austwickia</taxon>
    </lineage>
</organism>
<sequence>MAGLGFKKIGAMAVAVVVVALVIFWFVRTNSGARPLSNERQHGLRVVQSREKVKGYERDCGSGKGCVFGKAWTDDHPGTGGKNGCSTRDDVLALSGTKVVKDGKCTVSKAEIVDAYSGDKIAFERGQRPTKIDIDHIYPLSRAWDMGASQWPEQRRVQFANDIDRNLVAAGASANREKGDKGLAEWLPSNAKYRKDYVCQYAQVTDAYDLMITKDEAKIVGQHCPDWKNWKKK</sequence>
<dbReference type="eggNOG" id="COG3513">
    <property type="taxonomic scope" value="Bacteria"/>
</dbReference>
<keyword evidence="4" id="KW-1185">Reference proteome</keyword>
<dbReference type="PANTHER" id="PTHR24094">
    <property type="entry name" value="SECRETED PROTEIN"/>
    <property type="match status" value="1"/>
</dbReference>
<keyword evidence="1" id="KW-0812">Transmembrane</keyword>